<keyword evidence="8" id="KW-0418">Kinase</keyword>
<feature type="region of interest" description="Disordered" evidence="4">
    <location>
        <begin position="1060"/>
        <end position="1096"/>
    </location>
</feature>
<dbReference type="GO" id="GO:0030425">
    <property type="term" value="C:dendrite"/>
    <property type="evidence" value="ECO:0007669"/>
    <property type="project" value="TreeGrafter"/>
</dbReference>
<feature type="compositionally biased region" description="Low complexity" evidence="4">
    <location>
        <begin position="2359"/>
        <end position="2369"/>
    </location>
</feature>
<feature type="compositionally biased region" description="Basic and acidic residues" evidence="4">
    <location>
        <begin position="137"/>
        <end position="149"/>
    </location>
</feature>
<feature type="compositionally biased region" description="Polar residues" evidence="4">
    <location>
        <begin position="1027"/>
        <end position="1039"/>
    </location>
</feature>
<feature type="compositionally biased region" description="Polar residues" evidence="4">
    <location>
        <begin position="2305"/>
        <end position="2318"/>
    </location>
</feature>
<dbReference type="InterPro" id="IPR036964">
    <property type="entry name" value="RASGEF_cat_dom_sf"/>
</dbReference>
<feature type="region of interest" description="Disordered" evidence="4">
    <location>
        <begin position="3091"/>
        <end position="3111"/>
    </location>
</feature>
<dbReference type="PANTHER" id="PTHR21560:SF0">
    <property type="entry name" value="KINASE NON-CATALYTIC C-LOBE DOMAIN-CONTAINING PROTEIN 1"/>
    <property type="match status" value="1"/>
</dbReference>
<dbReference type="GO" id="GO:0016301">
    <property type="term" value="F:kinase activity"/>
    <property type="evidence" value="ECO:0007669"/>
    <property type="project" value="UniProtKB-KW"/>
</dbReference>
<feature type="compositionally biased region" description="Polar residues" evidence="4">
    <location>
        <begin position="2174"/>
        <end position="2185"/>
    </location>
</feature>
<keyword evidence="2" id="KW-0677">Repeat</keyword>
<feature type="compositionally biased region" description="Polar residues" evidence="4">
    <location>
        <begin position="1482"/>
        <end position="1492"/>
    </location>
</feature>
<dbReference type="InterPro" id="IPR011009">
    <property type="entry name" value="Kinase-like_dom_sf"/>
</dbReference>
<evidence type="ECO:0000256" key="3">
    <source>
        <dbReference type="PROSITE-ProRule" id="PRU00168"/>
    </source>
</evidence>
<dbReference type="PROSITE" id="PS50212">
    <property type="entry name" value="RASGEF_NTER"/>
    <property type="match status" value="1"/>
</dbReference>
<feature type="domain" description="KIND" evidence="7">
    <location>
        <begin position="688"/>
        <end position="854"/>
    </location>
</feature>
<feature type="compositionally biased region" description="Polar residues" evidence="4">
    <location>
        <begin position="1530"/>
        <end position="1569"/>
    </location>
</feature>
<feature type="region of interest" description="Disordered" evidence="4">
    <location>
        <begin position="2344"/>
        <end position="2371"/>
    </location>
</feature>
<dbReference type="Pfam" id="PF00617">
    <property type="entry name" value="RasGEF"/>
    <property type="match status" value="1"/>
</dbReference>
<evidence type="ECO:0000256" key="4">
    <source>
        <dbReference type="SAM" id="MobiDB-lite"/>
    </source>
</evidence>
<dbReference type="Pfam" id="PF00618">
    <property type="entry name" value="RasGEF_N"/>
    <property type="match status" value="1"/>
</dbReference>
<feature type="compositionally biased region" description="Basic and acidic residues" evidence="4">
    <location>
        <begin position="291"/>
        <end position="301"/>
    </location>
</feature>
<dbReference type="PANTHER" id="PTHR21560">
    <property type="entry name" value="VERY KIND PROTEIN"/>
    <property type="match status" value="1"/>
</dbReference>
<dbReference type="GO" id="GO:0048814">
    <property type="term" value="P:regulation of dendrite morphogenesis"/>
    <property type="evidence" value="ECO:0007669"/>
    <property type="project" value="TreeGrafter"/>
</dbReference>
<feature type="region of interest" description="Disordered" evidence="4">
    <location>
        <begin position="118"/>
        <end position="152"/>
    </location>
</feature>
<proteinExistence type="predicted"/>
<dbReference type="SMART" id="SM00750">
    <property type="entry name" value="KIND"/>
    <property type="match status" value="1"/>
</dbReference>
<dbReference type="SUPFAM" id="SSF48366">
    <property type="entry name" value="Ras GEF"/>
    <property type="match status" value="1"/>
</dbReference>
<feature type="compositionally biased region" description="Basic and acidic residues" evidence="4">
    <location>
        <begin position="2092"/>
        <end position="2113"/>
    </location>
</feature>
<feature type="compositionally biased region" description="Basic and acidic residues" evidence="4">
    <location>
        <begin position="967"/>
        <end position="978"/>
    </location>
</feature>
<dbReference type="InterPro" id="IPR029899">
    <property type="entry name" value="KNDC1"/>
</dbReference>
<feature type="compositionally biased region" description="Polar residues" evidence="4">
    <location>
        <begin position="2646"/>
        <end position="2668"/>
    </location>
</feature>
<dbReference type="InterPro" id="IPR001895">
    <property type="entry name" value="RASGEF_cat_dom"/>
</dbReference>
<evidence type="ECO:0000259" key="6">
    <source>
        <dbReference type="PROSITE" id="PS50212"/>
    </source>
</evidence>
<dbReference type="Proteomes" id="UP001249851">
    <property type="component" value="Unassembled WGS sequence"/>
</dbReference>
<keyword evidence="9" id="KW-1185">Reference proteome</keyword>
<feature type="region of interest" description="Disordered" evidence="4">
    <location>
        <begin position="1599"/>
        <end position="1637"/>
    </location>
</feature>
<protein>
    <submittedName>
        <fullName evidence="8">Kinase non-catalytic C-lobe domain-containing protein 1</fullName>
    </submittedName>
</protein>
<dbReference type="PROSITE" id="PS50009">
    <property type="entry name" value="RASGEF_CAT"/>
    <property type="match status" value="1"/>
</dbReference>
<feature type="compositionally biased region" description="Basic and acidic residues" evidence="4">
    <location>
        <begin position="1305"/>
        <end position="1316"/>
    </location>
</feature>
<evidence type="ECO:0000256" key="2">
    <source>
        <dbReference type="ARBA" id="ARBA00022737"/>
    </source>
</evidence>
<accession>A0AAD9R3U0</accession>
<feature type="compositionally biased region" description="Low complexity" evidence="4">
    <location>
        <begin position="1865"/>
        <end position="1874"/>
    </location>
</feature>
<reference evidence="8" key="2">
    <citation type="journal article" date="2023" name="Science">
        <title>Genomic signatures of disease resistance in endangered staghorn corals.</title>
        <authorList>
            <person name="Vollmer S.V."/>
            <person name="Selwyn J.D."/>
            <person name="Despard B.A."/>
            <person name="Roesel C.L."/>
        </authorList>
    </citation>
    <scope>NUCLEOTIDE SEQUENCE</scope>
    <source>
        <strain evidence="8">K2</strain>
    </source>
</reference>
<keyword evidence="1 3" id="KW-0344">Guanine-nucleotide releasing factor</keyword>
<dbReference type="Gene3D" id="1.20.870.10">
    <property type="entry name" value="Son of sevenless (SoS) protein Chain: S domain 1"/>
    <property type="match status" value="1"/>
</dbReference>
<feature type="region of interest" description="Disordered" evidence="4">
    <location>
        <begin position="953"/>
        <end position="1047"/>
    </location>
</feature>
<feature type="compositionally biased region" description="Low complexity" evidence="4">
    <location>
        <begin position="1329"/>
        <end position="1362"/>
    </location>
</feature>
<organism evidence="8 9">
    <name type="scientific">Acropora cervicornis</name>
    <name type="common">Staghorn coral</name>
    <dbReference type="NCBI Taxonomy" id="6130"/>
    <lineage>
        <taxon>Eukaryota</taxon>
        <taxon>Metazoa</taxon>
        <taxon>Cnidaria</taxon>
        <taxon>Anthozoa</taxon>
        <taxon>Hexacorallia</taxon>
        <taxon>Scleractinia</taxon>
        <taxon>Astrocoeniina</taxon>
        <taxon>Acroporidae</taxon>
        <taxon>Acropora</taxon>
    </lineage>
</organism>
<feature type="compositionally biased region" description="Polar residues" evidence="4">
    <location>
        <begin position="2114"/>
        <end position="2124"/>
    </location>
</feature>
<feature type="region of interest" description="Disordered" evidence="4">
    <location>
        <begin position="2388"/>
        <end position="2451"/>
    </location>
</feature>
<feature type="compositionally biased region" description="Low complexity" evidence="4">
    <location>
        <begin position="1993"/>
        <end position="2009"/>
    </location>
</feature>
<feature type="compositionally biased region" description="Polar residues" evidence="4">
    <location>
        <begin position="260"/>
        <end position="277"/>
    </location>
</feature>
<evidence type="ECO:0000259" key="7">
    <source>
        <dbReference type="PROSITE" id="PS51377"/>
    </source>
</evidence>
<feature type="compositionally biased region" description="Low complexity" evidence="4">
    <location>
        <begin position="226"/>
        <end position="239"/>
    </location>
</feature>
<feature type="compositionally biased region" description="Polar residues" evidence="4">
    <location>
        <begin position="2440"/>
        <end position="2451"/>
    </location>
</feature>
<feature type="compositionally biased region" description="Polar residues" evidence="4">
    <location>
        <begin position="2075"/>
        <end position="2091"/>
    </location>
</feature>
<dbReference type="InterPro" id="IPR000651">
    <property type="entry name" value="Ras-like_Gua-exchang_fac_N"/>
</dbReference>
<name>A0AAD9R3U0_ACRCE</name>
<feature type="region of interest" description="Disordered" evidence="4">
    <location>
        <begin position="2155"/>
        <end position="2331"/>
    </location>
</feature>
<feature type="compositionally biased region" description="Polar residues" evidence="4">
    <location>
        <begin position="2240"/>
        <end position="2251"/>
    </location>
</feature>
<feature type="region of interest" description="Disordered" evidence="4">
    <location>
        <begin position="1969"/>
        <end position="2020"/>
    </location>
</feature>
<dbReference type="EMBL" id="JARQWQ010000004">
    <property type="protein sequence ID" value="KAK2572624.1"/>
    <property type="molecule type" value="Genomic_DNA"/>
</dbReference>
<feature type="compositionally biased region" description="Basic and acidic residues" evidence="4">
    <location>
        <begin position="2428"/>
        <end position="2439"/>
    </location>
</feature>
<feature type="region of interest" description="Disordered" evidence="4">
    <location>
        <begin position="51"/>
        <end position="92"/>
    </location>
</feature>
<feature type="compositionally biased region" description="Basic and acidic residues" evidence="4">
    <location>
        <begin position="2319"/>
        <end position="2328"/>
    </location>
</feature>
<feature type="compositionally biased region" description="Acidic residues" evidence="4">
    <location>
        <begin position="62"/>
        <end position="71"/>
    </location>
</feature>
<dbReference type="InterPro" id="IPR011019">
    <property type="entry name" value="KIND_dom"/>
</dbReference>
<dbReference type="PROSITE" id="PS51377">
    <property type="entry name" value="KIND"/>
    <property type="match status" value="1"/>
</dbReference>
<feature type="domain" description="N-terminal Ras-GEF" evidence="6">
    <location>
        <begin position="2880"/>
        <end position="3010"/>
    </location>
</feature>
<feature type="region of interest" description="Disordered" evidence="4">
    <location>
        <begin position="226"/>
        <end position="302"/>
    </location>
</feature>
<dbReference type="SUPFAM" id="SSF56112">
    <property type="entry name" value="Protein kinase-like (PK-like)"/>
    <property type="match status" value="1"/>
</dbReference>
<feature type="region of interest" description="Disordered" evidence="4">
    <location>
        <begin position="2075"/>
        <end position="2132"/>
    </location>
</feature>
<dbReference type="GO" id="GO:0007264">
    <property type="term" value="P:small GTPase-mediated signal transduction"/>
    <property type="evidence" value="ECO:0007669"/>
    <property type="project" value="InterPro"/>
</dbReference>
<feature type="compositionally biased region" description="Polar residues" evidence="4">
    <location>
        <begin position="1443"/>
        <end position="1474"/>
    </location>
</feature>
<gene>
    <name evidence="8" type="ORF">P5673_002896</name>
</gene>
<keyword evidence="8" id="KW-0808">Transferase</keyword>
<feature type="region of interest" description="Disordered" evidence="4">
    <location>
        <begin position="1851"/>
        <end position="1893"/>
    </location>
</feature>
<feature type="region of interest" description="Disordered" evidence="4">
    <location>
        <begin position="2646"/>
        <end position="2671"/>
    </location>
</feature>
<reference evidence="8" key="1">
    <citation type="journal article" date="2023" name="G3 (Bethesda)">
        <title>Whole genome assembly and annotation of the endangered Caribbean coral Acropora cervicornis.</title>
        <authorList>
            <person name="Selwyn J.D."/>
            <person name="Vollmer S.V."/>
        </authorList>
    </citation>
    <scope>NUCLEOTIDE SEQUENCE</scope>
    <source>
        <strain evidence="8">K2</strain>
    </source>
</reference>
<feature type="compositionally biased region" description="Polar residues" evidence="4">
    <location>
        <begin position="1399"/>
        <end position="1425"/>
    </location>
</feature>
<sequence>MPSSGVNEKIGQAQQCEVQENGRDIGNVKKSGNIYHEVIVRSSYPLNKENMDGVLHNHSQEDGDDSCEEFVDSSRLSSAANSESSGRSDKEKGSLFCRIIRSPSFTKRGSIGNVLNSLYPNTKNEGPTSRASTNKPGTRDVPKSKDIKKSASNAESLRALVQKNVVDHCQGIQRTRRNSIASYKPMTGALESSLRDSVRNGKWNGNSGKDPVISCETVCNVKSNLNSNNNTKNSIKTRTYSSDHVSHTCKDPGGVKVELKTSNLTSPSCGIGKSQSRVNRRAASPKPIRLTKRDGRDDHQIRSQQTSCSMKGKCSPTLPFRAIDPPERKSSATIIKRSPVAIVIPNDKTEKKGNALERYQVPNVVSFINSNFKPLGQEEAEEYSMMKREEAIKSSNNSSRVTCYDEEGGMICKLGTTTRPHVVEDSPPTNERFVALSERFAALKAKIRGNEFKQNSQFSSPASSELRHCSSEMSDALEFSKCPTPIETAPNGEFQDRLSGFGDGRLDHKIEKTSLVKDGGKQSGTTASQNSGAHLMAATFNVKEIEREVDKQFSKNVGHAYDYETEGDINWGRSVDENNNEISSVINNASKIDVTFDGIGSLDKTALVRPESFAPRMRTSVVAKLMDRKMIFRKRQSIEPKMMKRQSLVYDKYSSAEGAIPRTLEQFEWIRAHVESTVLREPVRHEALTIKELLNVLSSCLSETELIAICKECAKTLRTLDALGSLPSYVSLDSVILNPSGTVKFKHLSTGISVDDYYLAPEYSKRFASEKTCVFSLGASLWSAADWLLTEAEKPSLSPSFQELLVSMTNDGPDARPSLQDVLQTCDSLQTYGDMTSRERCQALLWEYQACSAMRKEDVSSSLSLRKHSSFINISDLFVQPSVDKTSFADMNEKKADLKDTPALLNIVHPSFPALRHTRRRTSQRKLLEEEKKCHDTLMGSISVAASCKGFLKQTPMPQERNPFVKSEAHREQKHESDVQTLEGNSEDCGVFETTPGEADDDAVQKPESIKVKEFRNNEEKTKKGIPSSSSTKEGNNNTADHKRRYSLTEEQKKQLLTLLASGKTSVVEENKEQEWDEPTNPSSKTSHEDKNFKPPSPSFFTYPHFAQTDGCLVFDPMTPASRSMSPNMFGNVIQVDGQRSAVPNFVPIAVPVTSVTPVAMSPFWYMPQGGLMPYPQTRMSPVQFVPIDPSTASNQPVISTDGGEGESFDEDPRSFQASSSISRPDRSKMEGSASQKSQHEQDARRSSSLQNKKASKLPRPVWQTSATKRGGSSDDEIKAVRSRTPSPYVGRRSSLNAPPGPRSETPHLNRSKEGVDTSAKTKLQKRVSAGSPSISRPSSPCRSPGAVHRSLSSPFRSRSNSLGQKPTENVENAPNNPAKSRSNSPFSNTVSKFELMSQEYSNCSPRVRGSSVSSMISKFGSSSLVPGERIVKGHLKPKVAKSGNQNSSKTGHLRQSPTNDRASDYVSTGNPGSPSAKCFSRSDSTARASSGSDERLFKIASVGQGQESGSDESKRQDLTAPSRHGLPLSFQSSSTKTTEAGPSSLSGNINKWSSQGNILSNSHTSPMNALSLEHDDIDHQVVPGDKVSFNIERERDSSGSYLTDLSRRSSLDSEPVREKCSSKSGPKGAHVAPERDISKQPFDCRDPIEFLRSPNSGGEKFAVPVGLAILESTDAAFPSTLNSLCGVSGGKEGSSAFPSAPVIAGGSEEVKLLGCATNSNFKCGEMRPERDSNYFEKRNSCDKSVNFNGPSGSYVERFERKVLRCMGGAEDELLLCSSGSDGKQKVTSKGENSDSCSSKVLQHDLANMEKSTAKEGNDLSSAANSATHSINDCKTSKECSVVDSVAAWKDPCGNGHPAKERSRASSSSNPRSPLFLRKLPSNPLPNGGGESRVTAAMDKRNSLPTSKAMKVLSKSDNRLNSQKVCLHSNSSLGQKESSVRDISSKLSSENLTLAHEKKIELLGMNNLNSKPANILHPKEKDVKPRTSASPISPSSKAVDSLSSASSNAGRDPKANLEASSASNTVRYPYIRRASTPAKESYIIKLPTKSASNPASRQDPKQTLDKDFFALHSTYPGTSSGSNTPCTSNIDHTNDGLKSVHSDLGKRKGRLESTEVNSLASSSDESSHRAFPTETKFVDQRVSDLGDSGVFSVSSFEEKTSKGDSVSPAKRFPSSASSDSGLNMSDSEDTRNSAGNQKNEYKSAAPTTRDYIRPPQTPASPKFQIGSTIFYNPKDRHDNTSLISEKGSTGAESEPGHLVNVLSSGGSKDAPTFFKNSSRDSSYSSNETVGNDDDRLKNVKGLVSSIKNSPGANDSANSHGDKPKDAKTTAKVGSVADLLKLTSKDRLASPTLPPDIPGKSTSKSPPSTSNVASKELLGQLVKKVLNSAASKQGPSPKESFAESTSLTAIEDDKKRQSYQGTKSVSPREISDAKGKEKSNTKGNSNKTGNFNQVQAHQDFKETSEQRSEKVPTASQIAHAGFSLGLKEDLVTSGNVSETESSPRPIVDQSFRTTEKDTLSKIIDLIHDEFAFDGYLDDGVEDINMGKARQWIKRRDERGYFNNIVKELEIEGTAENKDMMRMSRAVFQRILSYIEQDITRKQVIAEYVLSLAGMSEENFKEAITDQFSDLYWDEDLLREMYQTLVGGQQTRRSSESTVSDMSRSGSSNLSREESCLSLEPLFVHSISRSSSERSGTGARDVLVSPLGETTEFLPIKVIAPDMQGDILGLLNPIFEDYHRTMGIKLASSAEDLLDKLGTKIMEISQQLMLERRAKKKNMNSYNKTADVENKKDMKELALKLVTEIEQSDKKIVYLKHIQWKLRNVYAERFGLDTSLLHSFLVSYNKTCVTLEPEYNNSFLNFSPIWDQRINENSEIVDESSFGPSLQSGTKLGLFSYLFDRHAMSQSFVRYFFYTYRYVATSQELFNFIRDKCTASLRTDSSGQVYNHQLQIRYRALDLMSDWIDGYYKFDFKSNPKLIEELLAFVKDEKLSLTINRVEWMNGICHIWSRGRLISPSLPVGDDWYLNLNSQKRPPGRNLGEHRSLILVDRSERGHYLMEIVAEKQKQDLNNNSLSEESRDSVAVLQLEDPHGLNVMAGKKDSPRKPFGSRKSKSPVQCFRKALPETETTYKATLYLQALSVLDHSSRILAEQLTLIQQDLFADIHPVHFLNSRTHGIGVGRSQSPTRERDSIFGFSTGSGRFSEFSAPDQCPLPLGNNLYVSEPTSDGVLEQVLEHSQDVSLWVAVEICSASSIKAQLALITKFVNAAHYCCEIRNFATCLQIIDALEMFVVRHLPVWKQVPTKTTEILEELKAMKVLLKTDSSWLMRGESSREKPTIPCFLLFVIHVQQQELGGFMLPSDLYKWTKMRCVARLVDQLRLFKQMRYAFQADEELKERLKQRIHECKNENLHALASENSNNFHLSSSHGSRKFHDAFKKMRASLGGFN</sequence>
<dbReference type="SMART" id="SM00147">
    <property type="entry name" value="RasGEF"/>
    <property type="match status" value="1"/>
</dbReference>
<dbReference type="GO" id="GO:0032045">
    <property type="term" value="C:guanyl-nucleotide exchange factor complex"/>
    <property type="evidence" value="ECO:0007669"/>
    <property type="project" value="TreeGrafter"/>
</dbReference>
<dbReference type="GO" id="GO:0005085">
    <property type="term" value="F:guanyl-nucleotide exchange factor activity"/>
    <property type="evidence" value="ECO:0007669"/>
    <property type="project" value="UniProtKB-KW"/>
</dbReference>
<feature type="compositionally biased region" description="Polar residues" evidence="4">
    <location>
        <begin position="118"/>
        <end position="136"/>
    </location>
</feature>
<evidence type="ECO:0000313" key="8">
    <source>
        <dbReference type="EMBL" id="KAK2572624.1"/>
    </source>
</evidence>
<dbReference type="Gene3D" id="1.10.510.10">
    <property type="entry name" value="Transferase(Phosphotransferase) domain 1"/>
    <property type="match status" value="1"/>
</dbReference>
<dbReference type="Gene3D" id="1.10.840.10">
    <property type="entry name" value="Ras guanine-nucleotide exchange factors catalytic domain"/>
    <property type="match status" value="1"/>
</dbReference>
<feature type="compositionally biased region" description="Low complexity" evidence="4">
    <location>
        <begin position="73"/>
        <end position="85"/>
    </location>
</feature>
<evidence type="ECO:0000256" key="1">
    <source>
        <dbReference type="ARBA" id="ARBA00022658"/>
    </source>
</evidence>
<feature type="domain" description="Ras-GEF" evidence="5">
    <location>
        <begin position="3143"/>
        <end position="3413"/>
    </location>
</feature>
<dbReference type="GO" id="GO:0043025">
    <property type="term" value="C:neuronal cell body"/>
    <property type="evidence" value="ECO:0007669"/>
    <property type="project" value="TreeGrafter"/>
</dbReference>
<feature type="compositionally biased region" description="Basic and acidic residues" evidence="4">
    <location>
        <begin position="1003"/>
        <end position="1023"/>
    </location>
</feature>
<dbReference type="InterPro" id="IPR023578">
    <property type="entry name" value="Ras_GEF_dom_sf"/>
</dbReference>
<evidence type="ECO:0000259" key="5">
    <source>
        <dbReference type="PROSITE" id="PS50009"/>
    </source>
</evidence>
<comment type="caution">
    <text evidence="8">The sequence shown here is derived from an EMBL/GenBank/DDBJ whole genome shotgun (WGS) entry which is preliminary data.</text>
</comment>
<feature type="compositionally biased region" description="Polar residues" evidence="4">
    <location>
        <begin position="1363"/>
        <end position="1392"/>
    </location>
</feature>
<dbReference type="CDD" id="cd06224">
    <property type="entry name" value="REM"/>
    <property type="match status" value="1"/>
</dbReference>
<dbReference type="Pfam" id="PF16474">
    <property type="entry name" value="KIND"/>
    <property type="match status" value="1"/>
</dbReference>
<feature type="region of interest" description="Disordered" evidence="4">
    <location>
        <begin position="1186"/>
        <end position="1570"/>
    </location>
</feature>
<feature type="compositionally biased region" description="Basic and acidic residues" evidence="4">
    <location>
        <begin position="1606"/>
        <end position="1622"/>
    </location>
</feature>
<evidence type="ECO:0000313" key="9">
    <source>
        <dbReference type="Proteomes" id="UP001249851"/>
    </source>
</evidence>